<feature type="non-terminal residue" evidence="2">
    <location>
        <position position="50"/>
    </location>
</feature>
<reference evidence="2 3" key="1">
    <citation type="submission" date="2012-05" db="EMBL/GenBank/DDBJ databases">
        <authorList>
            <person name="Harkins D.M."/>
            <person name="Madupu R."/>
            <person name="Durkin A.S."/>
            <person name="Torralba M."/>
            <person name="Methe B."/>
            <person name="Sutton G.G."/>
            <person name="Nelson K.E."/>
        </authorList>
    </citation>
    <scope>NUCLEOTIDE SEQUENCE [LARGE SCALE GENOMIC DNA]</scope>
    <source>
        <strain evidence="2 3">F0490</strain>
    </source>
</reference>
<feature type="region of interest" description="Disordered" evidence="1">
    <location>
        <begin position="26"/>
        <end position="50"/>
    </location>
</feature>
<dbReference type="EMBL" id="AKFS01000156">
    <property type="protein sequence ID" value="EJF46035.1"/>
    <property type="molecule type" value="Genomic_DNA"/>
</dbReference>
<name>J1HJF9_9ACTO</name>
<organism evidence="2 3">
    <name type="scientific">Schaalia georgiae F0490</name>
    <dbReference type="NCBI Taxonomy" id="1125717"/>
    <lineage>
        <taxon>Bacteria</taxon>
        <taxon>Bacillati</taxon>
        <taxon>Actinomycetota</taxon>
        <taxon>Actinomycetes</taxon>
        <taxon>Actinomycetales</taxon>
        <taxon>Actinomycetaceae</taxon>
        <taxon>Schaalia</taxon>
    </lineage>
</organism>
<proteinExistence type="predicted"/>
<dbReference type="Proteomes" id="UP000004578">
    <property type="component" value="Unassembled WGS sequence"/>
</dbReference>
<keyword evidence="3" id="KW-1185">Reference proteome</keyword>
<sequence length="50" mass="4446">MAAKEPAAGAAFSTGAGEVLSRTVGAPASVGGAAGPPPSEGAGARVPGAL</sequence>
<evidence type="ECO:0000313" key="2">
    <source>
        <dbReference type="EMBL" id="EJF46035.1"/>
    </source>
</evidence>
<comment type="caution">
    <text evidence="2">The sequence shown here is derived from an EMBL/GenBank/DDBJ whole genome shotgun (WGS) entry which is preliminary data.</text>
</comment>
<protein>
    <submittedName>
        <fullName evidence="2">Uncharacterized protein</fullName>
    </submittedName>
</protein>
<accession>J1HJF9</accession>
<evidence type="ECO:0000256" key="1">
    <source>
        <dbReference type="SAM" id="MobiDB-lite"/>
    </source>
</evidence>
<gene>
    <name evidence="2" type="ORF">HMPREF1317_2042</name>
</gene>
<evidence type="ECO:0000313" key="3">
    <source>
        <dbReference type="Proteomes" id="UP000004578"/>
    </source>
</evidence>
<dbReference type="AlphaFoldDB" id="J1HJF9"/>